<dbReference type="EMBL" id="BAMD01000020">
    <property type="protein sequence ID" value="GAF03261.1"/>
    <property type="molecule type" value="Genomic_DNA"/>
</dbReference>
<dbReference type="OrthoDB" id="3611744at2"/>
<dbReference type="Proteomes" id="UP000019402">
    <property type="component" value="Unassembled WGS sequence"/>
</dbReference>
<gene>
    <name evidence="1" type="ORF">JCM21142_41928</name>
</gene>
<dbReference type="AlphaFoldDB" id="W7YFN7"/>
<proteinExistence type="predicted"/>
<evidence type="ECO:0000313" key="2">
    <source>
        <dbReference type="Proteomes" id="UP000019402"/>
    </source>
</evidence>
<dbReference type="RefSeq" id="WP_044212835.1">
    <property type="nucleotide sequence ID" value="NZ_BAMD01000020.1"/>
</dbReference>
<keyword evidence="2" id="KW-1185">Reference proteome</keyword>
<dbReference type="STRING" id="869213.GCA_000517085_00273"/>
<comment type="caution">
    <text evidence="1">The sequence shown here is derived from an EMBL/GenBank/DDBJ whole genome shotgun (WGS) entry which is preliminary data.</text>
</comment>
<name>W7YFN7_9BACT</name>
<organism evidence="1 2">
    <name type="scientific">Saccharicrinis fermentans DSM 9555 = JCM 21142</name>
    <dbReference type="NCBI Taxonomy" id="869213"/>
    <lineage>
        <taxon>Bacteria</taxon>
        <taxon>Pseudomonadati</taxon>
        <taxon>Bacteroidota</taxon>
        <taxon>Bacteroidia</taxon>
        <taxon>Marinilabiliales</taxon>
        <taxon>Marinilabiliaceae</taxon>
        <taxon>Saccharicrinis</taxon>
    </lineage>
</organism>
<protein>
    <submittedName>
        <fullName evidence="1">WbqC-like protein family protein</fullName>
    </submittedName>
</protein>
<dbReference type="Pfam" id="PF08889">
    <property type="entry name" value="WbqC"/>
    <property type="match status" value="1"/>
</dbReference>
<evidence type="ECO:0000313" key="1">
    <source>
        <dbReference type="EMBL" id="GAF03261.1"/>
    </source>
</evidence>
<reference evidence="1 2" key="1">
    <citation type="journal article" date="2014" name="Genome Announc.">
        <title>Draft Genome Sequence of Cytophaga fermentans JCM 21142T, a Facultative Anaerobe Isolated from Marine Mud.</title>
        <authorList>
            <person name="Starns D."/>
            <person name="Oshima K."/>
            <person name="Suda W."/>
            <person name="Iino T."/>
            <person name="Yuki M."/>
            <person name="Inoue J."/>
            <person name="Kitamura K."/>
            <person name="Iida T."/>
            <person name="Darby A."/>
            <person name="Hattori M."/>
            <person name="Ohkuma M."/>
        </authorList>
    </citation>
    <scope>NUCLEOTIDE SEQUENCE [LARGE SCALE GENOMIC DNA]</scope>
    <source>
        <strain evidence="1 2">JCM 21142</strain>
    </source>
</reference>
<accession>W7YFN7</accession>
<sequence length="236" mass="27526">MSCNKIIGIHQPNYLPWLGYFYKIYQSDIFVFLDDVQYSNQGMHNYTYLKTSNGSFRLKFPVNQKHGDRIDMVTSKDQINWKKKHQDTIAMNYKKAPYFEQVYNDYTNILLNDYKDIVALNAAFIQFFSKKLGFKTQFVRSSELGIEASKTEKILGICAALKGDVYYSGTGAKAYQNKEDFDAQGVELRYSVFKPVEYPQLWKDFQSNVSALDFFMNCGYDFSLILKAQEEQKIDQ</sequence>
<dbReference type="eggNOG" id="COG0224">
    <property type="taxonomic scope" value="Bacteria"/>
</dbReference>
<dbReference type="InterPro" id="IPR014985">
    <property type="entry name" value="WbqC"/>
</dbReference>